<comment type="caution">
    <text evidence="2">The sequence shown here is derived from an EMBL/GenBank/DDBJ whole genome shotgun (WGS) entry which is preliminary data.</text>
</comment>
<reference evidence="2 3" key="1">
    <citation type="submission" date="2023-08" db="EMBL/GenBank/DDBJ databases">
        <authorList>
            <person name="Joshi A."/>
            <person name="Thite S."/>
        </authorList>
    </citation>
    <scope>NUCLEOTIDE SEQUENCE [LARGE SCALE GENOMIC DNA]</scope>
    <source>
        <strain evidence="2 3">AC40</strain>
    </source>
</reference>
<keyword evidence="3" id="KW-1185">Reference proteome</keyword>
<evidence type="ECO:0008006" key="4">
    <source>
        <dbReference type="Google" id="ProtNLM"/>
    </source>
</evidence>
<dbReference type="EMBL" id="JAUZVZ010000014">
    <property type="protein sequence ID" value="MDP4536685.1"/>
    <property type="molecule type" value="Genomic_DNA"/>
</dbReference>
<feature type="chain" id="PRO_5046784384" description="Lipoprotein" evidence="1">
    <location>
        <begin position="19"/>
        <end position="143"/>
    </location>
</feature>
<keyword evidence="1" id="KW-0732">Signal</keyword>
<name>A0ABT9H085_9GAMM</name>
<evidence type="ECO:0000256" key="1">
    <source>
        <dbReference type="SAM" id="SignalP"/>
    </source>
</evidence>
<protein>
    <recommendedName>
        <fullName evidence="4">Lipoprotein</fullName>
    </recommendedName>
</protein>
<sequence>MAQWIPVAGIACLSALLAGCPSPDYPTCKASPVSYAGGKCSAYYYQTDYGSGGVTTQAMTDCLVDSQRLGGNVVAFHTVEHGIGLRWLDANTLEVAVPDGITLESQRTKAIYLGYPLTYKYRSLQPGEPEFSGCSPRRSKGST</sequence>
<accession>A0ABT9H085</accession>
<gene>
    <name evidence="2" type="ORF">Q3O60_10830</name>
</gene>
<dbReference type="RefSeq" id="WP_305893951.1">
    <property type="nucleotide sequence ID" value="NZ_JAUZVZ010000014.1"/>
</dbReference>
<evidence type="ECO:0000313" key="2">
    <source>
        <dbReference type="EMBL" id="MDP4536685.1"/>
    </source>
</evidence>
<feature type="signal peptide" evidence="1">
    <location>
        <begin position="1"/>
        <end position="18"/>
    </location>
</feature>
<dbReference type="Proteomes" id="UP001231616">
    <property type="component" value="Unassembled WGS sequence"/>
</dbReference>
<evidence type="ECO:0000313" key="3">
    <source>
        <dbReference type="Proteomes" id="UP001231616"/>
    </source>
</evidence>
<proteinExistence type="predicted"/>
<organism evidence="2 3">
    <name type="scientific">Alkalimonas collagenimarina</name>
    <dbReference type="NCBI Taxonomy" id="400390"/>
    <lineage>
        <taxon>Bacteria</taxon>
        <taxon>Pseudomonadati</taxon>
        <taxon>Pseudomonadota</taxon>
        <taxon>Gammaproteobacteria</taxon>
        <taxon>Alkalimonas</taxon>
    </lineage>
</organism>